<dbReference type="InParanoid" id="A0A671YRV2"/>
<feature type="compositionally biased region" description="Basic and acidic residues" evidence="1">
    <location>
        <begin position="85"/>
        <end position="97"/>
    </location>
</feature>
<dbReference type="AlphaFoldDB" id="A0A671YRV2"/>
<evidence type="ECO:0000256" key="1">
    <source>
        <dbReference type="SAM" id="MobiDB-lite"/>
    </source>
</evidence>
<name>A0A671YRV2_SPAAU</name>
<dbReference type="GeneTree" id="ENSGT00940000177462"/>
<reference evidence="2" key="2">
    <citation type="submission" date="2025-08" db="UniProtKB">
        <authorList>
            <consortium name="Ensembl"/>
        </authorList>
    </citation>
    <scope>IDENTIFICATION</scope>
</reference>
<dbReference type="Proteomes" id="UP000472265">
    <property type="component" value="Chromosome 7"/>
</dbReference>
<organism evidence="2 3">
    <name type="scientific">Sparus aurata</name>
    <name type="common">Gilthead sea bream</name>
    <dbReference type="NCBI Taxonomy" id="8175"/>
    <lineage>
        <taxon>Eukaryota</taxon>
        <taxon>Metazoa</taxon>
        <taxon>Chordata</taxon>
        <taxon>Craniata</taxon>
        <taxon>Vertebrata</taxon>
        <taxon>Euteleostomi</taxon>
        <taxon>Actinopterygii</taxon>
        <taxon>Neopterygii</taxon>
        <taxon>Teleostei</taxon>
        <taxon>Neoteleostei</taxon>
        <taxon>Acanthomorphata</taxon>
        <taxon>Eupercaria</taxon>
        <taxon>Spariformes</taxon>
        <taxon>Sparidae</taxon>
        <taxon>Sparus</taxon>
    </lineage>
</organism>
<sequence length="105" mass="11386">CERKNLTDFVRGQIVGAQIGGPSVQKSAQLCGVSSRTVLKVTSVYNIQGCTASAKKSRRQETQVKRMRPTEVGTDGRAASGKPVTDPELHTDEDGKRLKSQVDQQ</sequence>
<proteinExistence type="predicted"/>
<evidence type="ECO:0000313" key="3">
    <source>
        <dbReference type="Proteomes" id="UP000472265"/>
    </source>
</evidence>
<dbReference type="OMA" id="KVMSVYN"/>
<reference evidence="2" key="3">
    <citation type="submission" date="2025-09" db="UniProtKB">
        <authorList>
            <consortium name="Ensembl"/>
        </authorList>
    </citation>
    <scope>IDENTIFICATION</scope>
</reference>
<feature type="region of interest" description="Disordered" evidence="1">
    <location>
        <begin position="52"/>
        <end position="105"/>
    </location>
</feature>
<dbReference type="Ensembl" id="ENSSAUT00010068521.1">
    <property type="protein sequence ID" value="ENSSAUP00010065425.1"/>
    <property type="gene ID" value="ENSSAUG00010026177.1"/>
</dbReference>
<evidence type="ECO:0000313" key="2">
    <source>
        <dbReference type="Ensembl" id="ENSSAUP00010065425.1"/>
    </source>
</evidence>
<keyword evidence="3" id="KW-1185">Reference proteome</keyword>
<accession>A0A671YRV2</accession>
<reference evidence="2" key="1">
    <citation type="submission" date="2021-04" db="EMBL/GenBank/DDBJ databases">
        <authorList>
            <consortium name="Wellcome Sanger Institute Data Sharing"/>
        </authorList>
    </citation>
    <scope>NUCLEOTIDE SEQUENCE [LARGE SCALE GENOMIC DNA]</scope>
</reference>
<protein>
    <submittedName>
        <fullName evidence="2">Uncharacterized protein</fullName>
    </submittedName>
</protein>